<reference evidence="11" key="3">
    <citation type="submission" date="2025-09" db="UniProtKB">
        <authorList>
            <consortium name="Ensembl"/>
        </authorList>
    </citation>
    <scope>IDENTIFICATION</scope>
</reference>
<dbReference type="InterPro" id="IPR000008">
    <property type="entry name" value="C2_dom"/>
</dbReference>
<keyword evidence="4" id="KW-0964">Secreted</keyword>
<comment type="similarity">
    <text evidence="3">Belongs to the complement C6/C7/C8/C9 family.</text>
</comment>
<dbReference type="OrthoDB" id="1366754at2759"/>
<feature type="domain" description="MACPF" evidence="10">
    <location>
        <begin position="28"/>
        <end position="371"/>
    </location>
</feature>
<dbReference type="AlphaFoldDB" id="A0A672I7G4"/>
<dbReference type="GeneID" id="115391152"/>
<accession>A0A672I7G4</accession>
<dbReference type="GO" id="GO:0051607">
    <property type="term" value="P:defense response to virus"/>
    <property type="evidence" value="ECO:0007669"/>
    <property type="project" value="TreeGrafter"/>
</dbReference>
<dbReference type="OMA" id="RCEEYIP"/>
<proteinExistence type="inferred from homology"/>
<reference evidence="11" key="2">
    <citation type="submission" date="2025-08" db="UniProtKB">
        <authorList>
            <consortium name="Ensembl"/>
        </authorList>
    </citation>
    <scope>IDENTIFICATION</scope>
</reference>
<protein>
    <submittedName>
        <fullName evidence="11">Perforin-1-like</fullName>
    </submittedName>
</protein>
<dbReference type="InterPro" id="IPR035892">
    <property type="entry name" value="C2_domain_sf"/>
</dbReference>
<evidence type="ECO:0000313" key="12">
    <source>
        <dbReference type="Proteomes" id="UP000472267"/>
    </source>
</evidence>
<evidence type="ECO:0000313" key="11">
    <source>
        <dbReference type="Ensembl" id="ENSSFAP00005037124.1"/>
    </source>
</evidence>
<feature type="chain" id="PRO_5025481456" evidence="8">
    <location>
        <begin position="21"/>
        <end position="560"/>
    </location>
</feature>
<keyword evidence="5" id="KW-0204">Cytolysis</keyword>
<feature type="signal peptide" evidence="8">
    <location>
        <begin position="1"/>
        <end position="20"/>
    </location>
</feature>
<evidence type="ECO:0000256" key="2">
    <source>
        <dbReference type="ARBA" id="ARBA00004613"/>
    </source>
</evidence>
<evidence type="ECO:0000259" key="10">
    <source>
        <dbReference type="PROSITE" id="PS51412"/>
    </source>
</evidence>
<dbReference type="SMART" id="SM00457">
    <property type="entry name" value="MACPF"/>
    <property type="match status" value="1"/>
</dbReference>
<dbReference type="Pfam" id="PF00168">
    <property type="entry name" value="C2"/>
    <property type="match status" value="1"/>
</dbReference>
<dbReference type="Gene3D" id="2.60.40.150">
    <property type="entry name" value="C2 domain"/>
    <property type="match status" value="1"/>
</dbReference>
<dbReference type="GO" id="GO:0005576">
    <property type="term" value="C:extracellular region"/>
    <property type="evidence" value="ECO:0007669"/>
    <property type="project" value="UniProtKB-SubCell"/>
</dbReference>
<keyword evidence="7" id="KW-1015">Disulfide bond</keyword>
<organism evidence="11 12">
    <name type="scientific">Salarias fasciatus</name>
    <name type="common">Jewelled blenny</name>
    <name type="synonym">Blennius fasciatus</name>
    <dbReference type="NCBI Taxonomy" id="181472"/>
    <lineage>
        <taxon>Eukaryota</taxon>
        <taxon>Metazoa</taxon>
        <taxon>Chordata</taxon>
        <taxon>Craniata</taxon>
        <taxon>Vertebrata</taxon>
        <taxon>Euteleostomi</taxon>
        <taxon>Actinopterygii</taxon>
        <taxon>Neopterygii</taxon>
        <taxon>Teleostei</taxon>
        <taxon>Neoteleostei</taxon>
        <taxon>Acanthomorphata</taxon>
        <taxon>Ovalentaria</taxon>
        <taxon>Blenniimorphae</taxon>
        <taxon>Blenniiformes</taxon>
        <taxon>Blennioidei</taxon>
        <taxon>Blenniidae</taxon>
        <taxon>Salariinae</taxon>
        <taxon>Salarias</taxon>
    </lineage>
</organism>
<dbReference type="Proteomes" id="UP000472267">
    <property type="component" value="Chromosome 6"/>
</dbReference>
<dbReference type="GO" id="GO:0001913">
    <property type="term" value="P:T cell mediated cytotoxicity"/>
    <property type="evidence" value="ECO:0007669"/>
    <property type="project" value="TreeGrafter"/>
</dbReference>
<dbReference type="InterPro" id="IPR020864">
    <property type="entry name" value="MACPF"/>
</dbReference>
<evidence type="ECO:0000256" key="6">
    <source>
        <dbReference type="ARBA" id="ARBA00023136"/>
    </source>
</evidence>
<dbReference type="GO" id="GO:0022829">
    <property type="term" value="F:wide pore channel activity"/>
    <property type="evidence" value="ECO:0007669"/>
    <property type="project" value="TreeGrafter"/>
</dbReference>
<dbReference type="InterPro" id="IPR052784">
    <property type="entry name" value="Perforin-1_pore-forming"/>
</dbReference>
<reference evidence="11" key="1">
    <citation type="submission" date="2019-06" db="EMBL/GenBank/DDBJ databases">
        <authorList>
            <consortium name="Wellcome Sanger Institute Data Sharing"/>
        </authorList>
    </citation>
    <scope>NUCLEOTIDE SEQUENCE [LARGE SCALE GENOMIC DNA]</scope>
</reference>
<dbReference type="GO" id="GO:0031640">
    <property type="term" value="P:killing of cells of another organism"/>
    <property type="evidence" value="ECO:0007669"/>
    <property type="project" value="UniProtKB-KW"/>
</dbReference>
<keyword evidence="6" id="KW-0472">Membrane</keyword>
<keyword evidence="12" id="KW-1185">Reference proteome</keyword>
<dbReference type="Pfam" id="PF01823">
    <property type="entry name" value="MACPF"/>
    <property type="match status" value="1"/>
</dbReference>
<dbReference type="PANTHER" id="PTHR46096">
    <property type="entry name" value="PERFORIN-1"/>
    <property type="match status" value="1"/>
</dbReference>
<dbReference type="SMART" id="SM00239">
    <property type="entry name" value="C2"/>
    <property type="match status" value="1"/>
</dbReference>
<dbReference type="InParanoid" id="A0A672I7G4"/>
<dbReference type="PROSITE" id="PS50004">
    <property type="entry name" value="C2"/>
    <property type="match status" value="1"/>
</dbReference>
<gene>
    <name evidence="11" type="primary">LOC115391152</name>
</gene>
<evidence type="ECO:0000256" key="3">
    <source>
        <dbReference type="ARBA" id="ARBA00009214"/>
    </source>
</evidence>
<dbReference type="GO" id="GO:0016020">
    <property type="term" value="C:membrane"/>
    <property type="evidence" value="ECO:0007669"/>
    <property type="project" value="UniProtKB-SubCell"/>
</dbReference>
<dbReference type="Ensembl" id="ENSSFAT00005038515.1">
    <property type="protein sequence ID" value="ENSSFAP00005037124.1"/>
    <property type="gene ID" value="ENSSFAG00005018683.1"/>
</dbReference>
<feature type="domain" description="C2" evidence="9">
    <location>
        <begin position="393"/>
        <end position="510"/>
    </location>
</feature>
<dbReference type="SUPFAM" id="SSF49562">
    <property type="entry name" value="C2 domain (Calcium/lipid-binding domain, CaLB)"/>
    <property type="match status" value="1"/>
</dbReference>
<name>A0A672I7G4_SALFA</name>
<evidence type="ECO:0000256" key="7">
    <source>
        <dbReference type="ARBA" id="ARBA00023157"/>
    </source>
</evidence>
<evidence type="ECO:0000259" key="9">
    <source>
        <dbReference type="PROSITE" id="PS50004"/>
    </source>
</evidence>
<dbReference type="PROSITE" id="PS00279">
    <property type="entry name" value="MACPF_1"/>
    <property type="match status" value="1"/>
</dbReference>
<evidence type="ECO:0000256" key="5">
    <source>
        <dbReference type="ARBA" id="ARBA00022852"/>
    </source>
</evidence>
<evidence type="ECO:0000256" key="4">
    <source>
        <dbReference type="ARBA" id="ARBA00022525"/>
    </source>
</evidence>
<dbReference type="GO" id="GO:0001771">
    <property type="term" value="P:immunological synapse formation"/>
    <property type="evidence" value="ECO:0007669"/>
    <property type="project" value="TreeGrafter"/>
</dbReference>
<evidence type="ECO:0000256" key="1">
    <source>
        <dbReference type="ARBA" id="ARBA00004370"/>
    </source>
</evidence>
<sequence>MVALWYVLLVCWAWPPPCQTSGVPFVGSPQECAQTPFVPGYNLGGEGFDIVTMERKGAYVIDTETWNLGNGTCRLYQNSYMKNEKQKVPAAVLDWRTLPKCSLKVSSLSYYSAESVMNDSTSSVSNNWKIGLDIQNKLIGAGICLGGSHSRESTFASQKSKEDRYEFFRHSVHCNLYRYRLKANPPLSPEFQAAINALSSSFPDKQLLYQSLIDTYGTHFITQVYLGGEMKATTGVRTCQASLSGVSATEIKDCLFVEASVHFPASVSINSMTEHCRAKKAKLGHGSSFSTLFNERISEVIGGNIGESDILFQGQSSNAAINNWVASLRTTPDIIQYTLNPLHTILPSQHPARDRLKREVEKHIMKNAVSTKCSEPCAIGRKSSKRDPCACVCHNNQNMKPNCCPAGTGFATLEVFNLYATDLYGDRFTQTDGLVQVDYGSRIARTSIITDDDNPRWPETFDFGTIQITMKDQLTFEVYDSDSSWNSDLLGRCSFALRSGAVSDSCMFEYGTFFFSYAVKCSPSLGGDRCQEYIPSPMSSSLASQFYSRNGVLVGEGLER</sequence>
<evidence type="ECO:0000256" key="8">
    <source>
        <dbReference type="SAM" id="SignalP"/>
    </source>
</evidence>
<comment type="subcellular location">
    <subcellularLocation>
        <location evidence="1">Membrane</location>
    </subcellularLocation>
    <subcellularLocation>
        <location evidence="2">Secreted</location>
    </subcellularLocation>
</comment>
<dbReference type="RefSeq" id="XP_029951130.1">
    <property type="nucleotide sequence ID" value="XM_030095270.1"/>
</dbReference>
<dbReference type="PROSITE" id="PS51412">
    <property type="entry name" value="MACPF_2"/>
    <property type="match status" value="1"/>
</dbReference>
<dbReference type="PANTHER" id="PTHR46096:SF5">
    <property type="entry name" value="PERFORIN 1.2 PRECURSOR-RELATED"/>
    <property type="match status" value="1"/>
</dbReference>
<dbReference type="InterPro" id="IPR020863">
    <property type="entry name" value="MACPF_CS"/>
</dbReference>
<keyword evidence="8" id="KW-0732">Signal</keyword>